<keyword evidence="1" id="KW-0472">Membrane</keyword>
<name>A0ABT1F462_9PROT</name>
<feature type="transmembrane region" description="Helical" evidence="1">
    <location>
        <begin position="152"/>
        <end position="176"/>
    </location>
</feature>
<comment type="caution">
    <text evidence="2">The sequence shown here is derived from an EMBL/GenBank/DDBJ whole genome shotgun (WGS) entry which is preliminary data.</text>
</comment>
<feature type="transmembrane region" description="Helical" evidence="1">
    <location>
        <begin position="366"/>
        <end position="387"/>
    </location>
</feature>
<dbReference type="PANTHER" id="PTHR34219:SF9">
    <property type="entry name" value="IRON-REGULATED INNER MEMBRANE PROTEIN"/>
    <property type="match status" value="1"/>
</dbReference>
<dbReference type="EMBL" id="JAMYZZ010000049">
    <property type="protein sequence ID" value="MCP1259756.1"/>
    <property type="molecule type" value="Genomic_DNA"/>
</dbReference>
<dbReference type="Pfam" id="PF03929">
    <property type="entry name" value="PepSY_TM"/>
    <property type="match status" value="1"/>
</dbReference>
<dbReference type="Proteomes" id="UP001523528">
    <property type="component" value="Unassembled WGS sequence"/>
</dbReference>
<feature type="transmembrane region" description="Helical" evidence="1">
    <location>
        <begin position="469"/>
        <end position="490"/>
    </location>
</feature>
<keyword evidence="3" id="KW-1185">Reference proteome</keyword>
<evidence type="ECO:0000313" key="2">
    <source>
        <dbReference type="EMBL" id="MCP1259756.1"/>
    </source>
</evidence>
<protein>
    <submittedName>
        <fullName evidence="2">PepSY domain-containing protein</fullName>
    </submittedName>
</protein>
<feature type="transmembrane region" description="Helical" evidence="1">
    <location>
        <begin position="441"/>
        <end position="462"/>
    </location>
</feature>
<dbReference type="InterPro" id="IPR005625">
    <property type="entry name" value="PepSY-ass_TM"/>
</dbReference>
<keyword evidence="1" id="KW-1133">Transmembrane helix</keyword>
<sequence>MKIRPDIVQVYREVHSWVGILCGLFLFVAFYAGSISMFEQPLQNWLTPAPTLPEPIGLEATPELLQKAFAEHPNASEHYTIVITPDNTRPARLMWPQDPTHRGHGPQDFVLGALSPTGDLVTMTRRPSEVPFFIDQLHEQIGLPLPHVVARYVMGCVALAYFLALVSGVIAFLPALKKMLFAVRLGTGARKVWLDIHNLVGFFSLPFHFVIATTAVVFAFHDPIYAVQGKLFQRGPVADHGSMHPHGHSGGRGNGNLVHAASLEGQMPPLAILDALRQQAPGFVADTLEYTTQQGKGKSQTTLRIAGHDNRYPMRGATNGFAMVDPLNGKVLSADYLPGHQSAGFAALTAFIALHFGSYGGLPVRWGYYCMGLGGAFLFYTGNRLWIAARQRREEKNAGEGLQTRGTWLLSCLTTGCITGCMTGIAILFMCAPFLPSGGSYAQASILYYMVFLLCVGLSFILKERQREPLLFCVTGFANIAATFVILFSITWRHASLPALSVATIALVLGCFLLWSVRRSACRLSA</sequence>
<accession>A0ABT1F462</accession>
<evidence type="ECO:0000313" key="3">
    <source>
        <dbReference type="Proteomes" id="UP001523528"/>
    </source>
</evidence>
<feature type="transmembrane region" description="Helical" evidence="1">
    <location>
        <begin position="196"/>
        <end position="220"/>
    </location>
</feature>
<feature type="transmembrane region" description="Helical" evidence="1">
    <location>
        <begin position="496"/>
        <end position="517"/>
    </location>
</feature>
<dbReference type="PANTHER" id="PTHR34219">
    <property type="entry name" value="IRON-REGULATED INNER MEMBRANE PROTEIN-RELATED"/>
    <property type="match status" value="1"/>
</dbReference>
<dbReference type="RefSeq" id="WP_165992979.1">
    <property type="nucleotide sequence ID" value="NZ_JAMYZY010000050.1"/>
</dbReference>
<keyword evidence="1" id="KW-0812">Transmembrane</keyword>
<feature type="transmembrane region" description="Helical" evidence="1">
    <location>
        <begin position="14"/>
        <end position="33"/>
    </location>
</feature>
<evidence type="ECO:0000256" key="1">
    <source>
        <dbReference type="SAM" id="Phobius"/>
    </source>
</evidence>
<feature type="transmembrane region" description="Helical" evidence="1">
    <location>
        <begin position="408"/>
        <end position="435"/>
    </location>
</feature>
<gene>
    <name evidence="2" type="ORF">NKW50_14280</name>
</gene>
<reference evidence="2 3" key="1">
    <citation type="submission" date="2022-06" db="EMBL/GenBank/DDBJ databases">
        <title>Acetobacer genomes from food samples.</title>
        <authorList>
            <person name="Sombolestani A."/>
        </authorList>
    </citation>
    <scope>NUCLEOTIDE SEQUENCE [LARGE SCALE GENOMIC DNA]</scope>
    <source>
        <strain evidence="2 3">R-83285</strain>
    </source>
</reference>
<proteinExistence type="predicted"/>
<organism evidence="2 3">
    <name type="scientific">Acetobacter lambici</name>
    <dbReference type="NCBI Taxonomy" id="1332824"/>
    <lineage>
        <taxon>Bacteria</taxon>
        <taxon>Pseudomonadati</taxon>
        <taxon>Pseudomonadota</taxon>
        <taxon>Alphaproteobacteria</taxon>
        <taxon>Acetobacterales</taxon>
        <taxon>Acetobacteraceae</taxon>
        <taxon>Acetobacter</taxon>
    </lineage>
</organism>